<keyword evidence="3" id="KW-1185">Reference proteome</keyword>
<name>A0A9P6WNX3_9ASCO</name>
<evidence type="ECO:0000256" key="1">
    <source>
        <dbReference type="SAM" id="MobiDB-lite"/>
    </source>
</evidence>
<proteinExistence type="predicted"/>
<dbReference type="Proteomes" id="UP000697127">
    <property type="component" value="Unassembled WGS sequence"/>
</dbReference>
<accession>A0A9P6WNX3</accession>
<feature type="compositionally biased region" description="Low complexity" evidence="1">
    <location>
        <begin position="1"/>
        <end position="45"/>
    </location>
</feature>
<gene>
    <name evidence="2" type="primary">SNF12</name>
    <name evidence="2" type="ORF">C6P40_004827</name>
</gene>
<dbReference type="EMBL" id="PUHW01000072">
    <property type="protein sequence ID" value="KAG0689572.1"/>
    <property type="molecule type" value="Genomic_DNA"/>
</dbReference>
<evidence type="ECO:0000313" key="3">
    <source>
        <dbReference type="Proteomes" id="UP000697127"/>
    </source>
</evidence>
<feature type="region of interest" description="Disordered" evidence="1">
    <location>
        <begin position="1"/>
        <end position="62"/>
    </location>
</feature>
<sequence>MTSDPKSGAGKGASASQQKQKQQQVSGGTAAAAAAVAAAAGVQSSPPIQLKPTDQTIPPSLKEHFPEKVELYEKLQSRERLLDMMINRKLLDLQDHQQRISTNELSGDNNNNEEILRIFIYNTSENQPWQKDSNNQILTNSTQDTPINDNQPSMWTLRVEGRLLNDKTPLSDPNRHKMSWFLSGLSIDLKPADGNNEIPLNIKGVNAPGANGNADTLIEWHDDIKLPKSERMAKQFDGMDIKRGGSSIPNGSDDEREIIANIVIQPKFYPIKLKITDKNLIELVGTNEITQTECIKRIFWYAKVNELFEVQNIDSEIKDDSGKNTGKKIVTIKSDELIMKIFGLPSITMPQIMEIVGNKLLKPIEPIRVAYHINTLKNTTLGDVIIDIKVNKSILEEKKHAISELNDINKLITEDVLSKQNIADLVKLDENLKLNVQILNYSKMKYDFYKKFSENPTEFMKNILQKNDEYLKILSSDSMSFGKDGLVSEELVRKSDFYTDEFLRQHINLLLNSGRI</sequence>
<evidence type="ECO:0000313" key="2">
    <source>
        <dbReference type="EMBL" id="KAG0689572.1"/>
    </source>
</evidence>
<organism evidence="2 3">
    <name type="scientific">Pichia californica</name>
    <dbReference type="NCBI Taxonomy" id="460514"/>
    <lineage>
        <taxon>Eukaryota</taxon>
        <taxon>Fungi</taxon>
        <taxon>Dikarya</taxon>
        <taxon>Ascomycota</taxon>
        <taxon>Saccharomycotina</taxon>
        <taxon>Pichiomycetes</taxon>
        <taxon>Pichiales</taxon>
        <taxon>Pichiaceae</taxon>
        <taxon>Pichia</taxon>
    </lineage>
</organism>
<dbReference type="SUPFAM" id="SSF47592">
    <property type="entry name" value="SWIB/MDM2 domain"/>
    <property type="match status" value="1"/>
</dbReference>
<reference evidence="2" key="1">
    <citation type="submission" date="2020-11" db="EMBL/GenBank/DDBJ databases">
        <title>Kefir isolates.</title>
        <authorList>
            <person name="Marcisauskas S."/>
            <person name="Kim Y."/>
            <person name="Blasche S."/>
        </authorList>
    </citation>
    <scope>NUCLEOTIDE SEQUENCE</scope>
    <source>
        <strain evidence="2">Olga-1</strain>
    </source>
</reference>
<comment type="caution">
    <text evidence="2">The sequence shown here is derived from an EMBL/GenBank/DDBJ whole genome shotgun (WGS) entry which is preliminary data.</text>
</comment>
<dbReference type="InterPro" id="IPR036885">
    <property type="entry name" value="SWIB_MDM2_dom_sf"/>
</dbReference>
<dbReference type="AlphaFoldDB" id="A0A9P6WNX3"/>
<dbReference type="Gene3D" id="1.10.245.10">
    <property type="entry name" value="SWIB/MDM2 domain"/>
    <property type="match status" value="1"/>
</dbReference>
<dbReference type="PANTHER" id="PTHR13844">
    <property type="entry name" value="SWI/SNF-RELATED MATRIX-ASSOCIATED ACTIN-DEPENDENT REGULATOR OF CHROMATIN SUBFAMILY D"/>
    <property type="match status" value="1"/>
</dbReference>
<protein>
    <submittedName>
        <fullName evidence="2">SWI/SNF complex component snf12</fullName>
    </submittedName>
</protein>